<sequence>MFQTLELETSGRRKRNALSPLSLPILPTPASLFDKPLLSMQTALLEGYQFILPLDSSSLYVLNPGLGPILPNIGSLVSPITASLLSVQPNDLIKNDILTNLDQINEKDVLTSYLSMFSEYSTFIGEEFVEGGAVDWQHYFYQDLLADKDEWQEKTELFRVFFKNQTLQKRWFLGHSADDLVHKAIFATRLQNPQNFSNFTISNYGNCFTLPSAEHIAWRSGPDQGITLMLNLEVDEYIKSLSTGYGVRMVIHKSGTYPFPTEEGFTLDPGREINIGLRMVEINRLSEPYNSCTDGQTFWKLHGVHYSVTLCLHLCHTKRTLAACGCLLPDSPDIQLNTPQDVPICNELNLKELCEKEKKRNGAYITNKCLKWSNGSFSDLIQRFHDNFLRVNIYYEDLNYKVFTEEPQYQIERFLADIGGASGLFIGASILSAMELFELIVEIFLHMCKKKIGLNSNSVNDVLSLEEIS</sequence>
<evidence type="ECO:0000256" key="6">
    <source>
        <dbReference type="ARBA" id="ARBA00023053"/>
    </source>
</evidence>
<keyword evidence="3 11" id="KW-0894">Sodium channel</keyword>
<dbReference type="GO" id="GO:0016020">
    <property type="term" value="C:membrane"/>
    <property type="evidence" value="ECO:0007669"/>
    <property type="project" value="UniProtKB-SubCell"/>
</dbReference>
<dbReference type="PANTHER" id="PTHR11690:SF248">
    <property type="entry name" value="PICKPOCKET 17, ISOFORM A"/>
    <property type="match status" value="1"/>
</dbReference>
<comment type="similarity">
    <text evidence="11">Belongs to the amiloride-sensitive sodium channel (TC 1.A.6) family.</text>
</comment>
<evidence type="ECO:0000256" key="10">
    <source>
        <dbReference type="ARBA" id="ARBA00023303"/>
    </source>
</evidence>
<dbReference type="Pfam" id="PF00858">
    <property type="entry name" value="ASC"/>
    <property type="match status" value="1"/>
</dbReference>
<keyword evidence="13" id="KW-1185">Reference proteome</keyword>
<keyword evidence="6" id="KW-0915">Sodium</keyword>
<proteinExistence type="inferred from homology"/>
<dbReference type="PROSITE" id="PS01206">
    <property type="entry name" value="ASC"/>
    <property type="match status" value="1"/>
</dbReference>
<keyword evidence="4 11" id="KW-0812">Transmembrane</keyword>
<comment type="caution">
    <text evidence="12">The sequence shown here is derived from an EMBL/GenBank/DDBJ whole genome shotgun (WGS) entry which is preliminary data.</text>
</comment>
<keyword evidence="10 11" id="KW-0407">Ion channel</keyword>
<keyword evidence="5" id="KW-1133">Transmembrane helix</keyword>
<evidence type="ECO:0000256" key="7">
    <source>
        <dbReference type="ARBA" id="ARBA00023065"/>
    </source>
</evidence>
<accession>A0ABD3W758</accession>
<evidence type="ECO:0000313" key="12">
    <source>
        <dbReference type="EMBL" id="KAL3869719.1"/>
    </source>
</evidence>
<dbReference type="InterPro" id="IPR020903">
    <property type="entry name" value="ENaC_CS"/>
</dbReference>
<protein>
    <submittedName>
        <fullName evidence="12">Uncharacterized protein</fullName>
    </submittedName>
</protein>
<dbReference type="Proteomes" id="UP001634394">
    <property type="component" value="Unassembled WGS sequence"/>
</dbReference>
<evidence type="ECO:0000256" key="4">
    <source>
        <dbReference type="ARBA" id="ARBA00022692"/>
    </source>
</evidence>
<gene>
    <name evidence="12" type="ORF">ACJMK2_042368</name>
</gene>
<evidence type="ECO:0000256" key="8">
    <source>
        <dbReference type="ARBA" id="ARBA00023136"/>
    </source>
</evidence>
<dbReference type="PRINTS" id="PR01078">
    <property type="entry name" value="AMINACHANNEL"/>
</dbReference>
<dbReference type="InterPro" id="IPR001873">
    <property type="entry name" value="ENaC"/>
</dbReference>
<evidence type="ECO:0000256" key="11">
    <source>
        <dbReference type="RuleBase" id="RU000679"/>
    </source>
</evidence>
<evidence type="ECO:0000256" key="3">
    <source>
        <dbReference type="ARBA" id="ARBA00022461"/>
    </source>
</evidence>
<evidence type="ECO:0000256" key="1">
    <source>
        <dbReference type="ARBA" id="ARBA00004141"/>
    </source>
</evidence>
<keyword evidence="2 11" id="KW-0813">Transport</keyword>
<evidence type="ECO:0000256" key="5">
    <source>
        <dbReference type="ARBA" id="ARBA00022989"/>
    </source>
</evidence>
<name>A0ABD3W758_SINWO</name>
<dbReference type="AlphaFoldDB" id="A0ABD3W758"/>
<keyword evidence="9 11" id="KW-0739">Sodium transport</keyword>
<reference evidence="12 13" key="1">
    <citation type="submission" date="2024-11" db="EMBL/GenBank/DDBJ databases">
        <title>Chromosome-level genome assembly of the freshwater bivalve Anodonta woodiana.</title>
        <authorList>
            <person name="Chen X."/>
        </authorList>
    </citation>
    <scope>NUCLEOTIDE SEQUENCE [LARGE SCALE GENOMIC DNA]</scope>
    <source>
        <strain evidence="12">MN2024</strain>
        <tissue evidence="12">Gills</tissue>
    </source>
</reference>
<dbReference type="EMBL" id="JBJQND010000008">
    <property type="protein sequence ID" value="KAL3869719.1"/>
    <property type="molecule type" value="Genomic_DNA"/>
</dbReference>
<dbReference type="Gene3D" id="2.60.470.10">
    <property type="entry name" value="Acid-sensing ion channels like domains"/>
    <property type="match status" value="1"/>
</dbReference>
<evidence type="ECO:0000256" key="2">
    <source>
        <dbReference type="ARBA" id="ARBA00022448"/>
    </source>
</evidence>
<dbReference type="GO" id="GO:0005272">
    <property type="term" value="F:sodium channel activity"/>
    <property type="evidence" value="ECO:0007669"/>
    <property type="project" value="UniProtKB-KW"/>
</dbReference>
<evidence type="ECO:0000313" key="13">
    <source>
        <dbReference type="Proteomes" id="UP001634394"/>
    </source>
</evidence>
<dbReference type="PANTHER" id="PTHR11690">
    <property type="entry name" value="AMILORIDE-SENSITIVE SODIUM CHANNEL-RELATED"/>
    <property type="match status" value="1"/>
</dbReference>
<evidence type="ECO:0000256" key="9">
    <source>
        <dbReference type="ARBA" id="ARBA00023201"/>
    </source>
</evidence>
<keyword evidence="8" id="KW-0472">Membrane</keyword>
<organism evidence="12 13">
    <name type="scientific">Sinanodonta woodiana</name>
    <name type="common">Chinese pond mussel</name>
    <name type="synonym">Anodonta woodiana</name>
    <dbReference type="NCBI Taxonomy" id="1069815"/>
    <lineage>
        <taxon>Eukaryota</taxon>
        <taxon>Metazoa</taxon>
        <taxon>Spiralia</taxon>
        <taxon>Lophotrochozoa</taxon>
        <taxon>Mollusca</taxon>
        <taxon>Bivalvia</taxon>
        <taxon>Autobranchia</taxon>
        <taxon>Heteroconchia</taxon>
        <taxon>Palaeoheterodonta</taxon>
        <taxon>Unionida</taxon>
        <taxon>Unionoidea</taxon>
        <taxon>Unionidae</taxon>
        <taxon>Unioninae</taxon>
        <taxon>Sinanodonta</taxon>
    </lineage>
</organism>
<keyword evidence="7 11" id="KW-0406">Ion transport</keyword>
<comment type="subcellular location">
    <subcellularLocation>
        <location evidence="1">Membrane</location>
        <topology evidence="1">Multi-pass membrane protein</topology>
    </subcellularLocation>
</comment>